<feature type="domain" description="Cation-transporting P-type ATPase C-terminal" evidence="13">
    <location>
        <begin position="686"/>
        <end position="866"/>
    </location>
</feature>
<dbReference type="InterPro" id="IPR059000">
    <property type="entry name" value="ATPase_P-type_domA"/>
</dbReference>
<dbReference type="NCBIfam" id="TIGR01524">
    <property type="entry name" value="ATPase-IIIB_Mg"/>
    <property type="match status" value="1"/>
</dbReference>
<dbReference type="Gene3D" id="2.70.150.10">
    <property type="entry name" value="Calcium-transporting ATPase, cytoplasmic transduction domain A"/>
    <property type="match status" value="1"/>
</dbReference>
<keyword evidence="4 11" id="KW-0812">Transmembrane</keyword>
<evidence type="ECO:0000256" key="5">
    <source>
        <dbReference type="ARBA" id="ARBA00022741"/>
    </source>
</evidence>
<dbReference type="GO" id="GO:0015444">
    <property type="term" value="F:P-type magnesium transporter activity"/>
    <property type="evidence" value="ECO:0007669"/>
    <property type="project" value="InterPro"/>
</dbReference>
<dbReference type="SFLD" id="SFLDG00002">
    <property type="entry name" value="C1.7:_P-type_atpase_like"/>
    <property type="match status" value="1"/>
</dbReference>
<comment type="subcellular location">
    <subcellularLocation>
        <location evidence="1">Cell membrane</location>
        <topology evidence="1">Multi-pass membrane protein</topology>
    </subcellularLocation>
</comment>
<dbReference type="SUPFAM" id="SSF81665">
    <property type="entry name" value="Calcium ATPase, transmembrane domain M"/>
    <property type="match status" value="1"/>
</dbReference>
<feature type="transmembrane region" description="Helical" evidence="11">
    <location>
        <begin position="844"/>
        <end position="864"/>
    </location>
</feature>
<feature type="transmembrane region" description="Helical" evidence="11">
    <location>
        <begin position="55"/>
        <end position="76"/>
    </location>
</feature>
<dbReference type="PRINTS" id="PR01836">
    <property type="entry name" value="MGATPASE"/>
</dbReference>
<feature type="domain" description="P-type ATPase A" evidence="12">
    <location>
        <begin position="127"/>
        <end position="231"/>
    </location>
</feature>
<evidence type="ECO:0000256" key="10">
    <source>
        <dbReference type="ARBA" id="ARBA00023136"/>
    </source>
</evidence>
<keyword evidence="3" id="KW-0597">Phosphoprotein</keyword>
<dbReference type="Gene3D" id="3.40.50.1000">
    <property type="entry name" value="HAD superfamily/HAD-like"/>
    <property type="match status" value="1"/>
</dbReference>
<dbReference type="InterPro" id="IPR018303">
    <property type="entry name" value="ATPase_P-typ_P_site"/>
</dbReference>
<proteinExistence type="predicted"/>
<evidence type="ECO:0000313" key="14">
    <source>
        <dbReference type="EMBL" id="HJB38898.1"/>
    </source>
</evidence>
<keyword evidence="5" id="KW-0547">Nucleotide-binding</keyword>
<dbReference type="AlphaFoldDB" id="A0A9D2RZU2"/>
<dbReference type="SUPFAM" id="SSF56784">
    <property type="entry name" value="HAD-like"/>
    <property type="match status" value="1"/>
</dbReference>
<dbReference type="Proteomes" id="UP000824209">
    <property type="component" value="Unassembled WGS sequence"/>
</dbReference>
<keyword evidence="10 11" id="KW-0472">Membrane</keyword>
<evidence type="ECO:0000256" key="4">
    <source>
        <dbReference type="ARBA" id="ARBA00022692"/>
    </source>
</evidence>
<dbReference type="PROSITE" id="PS00154">
    <property type="entry name" value="ATPASE_E1_E2"/>
    <property type="match status" value="1"/>
</dbReference>
<accession>A0A9D2RZU2</accession>
<protein>
    <submittedName>
        <fullName evidence="14">Magnesium-translocating P-type ATPase</fullName>
    </submittedName>
</protein>
<dbReference type="NCBIfam" id="TIGR01494">
    <property type="entry name" value="ATPase_P-type"/>
    <property type="match status" value="2"/>
</dbReference>
<dbReference type="GO" id="GO:0005524">
    <property type="term" value="F:ATP binding"/>
    <property type="evidence" value="ECO:0007669"/>
    <property type="project" value="UniProtKB-KW"/>
</dbReference>
<reference evidence="14" key="1">
    <citation type="journal article" date="2021" name="PeerJ">
        <title>Extensive microbial diversity within the chicken gut microbiome revealed by metagenomics and culture.</title>
        <authorList>
            <person name="Gilroy R."/>
            <person name="Ravi A."/>
            <person name="Getino M."/>
            <person name="Pursley I."/>
            <person name="Horton D.L."/>
            <person name="Alikhan N.F."/>
            <person name="Baker D."/>
            <person name="Gharbi K."/>
            <person name="Hall N."/>
            <person name="Watson M."/>
            <person name="Adriaenssens E.M."/>
            <person name="Foster-Nyarko E."/>
            <person name="Jarju S."/>
            <person name="Secka A."/>
            <person name="Antonio M."/>
            <person name="Oren A."/>
            <person name="Chaudhuri R.R."/>
            <person name="La Ragione R."/>
            <person name="Hildebrand F."/>
            <person name="Pallen M.J."/>
        </authorList>
    </citation>
    <scope>NUCLEOTIDE SEQUENCE</scope>
    <source>
        <strain evidence="14">ChiBcec8-14828</strain>
    </source>
</reference>
<keyword evidence="6" id="KW-0067">ATP-binding</keyword>
<feature type="transmembrane region" description="Helical" evidence="11">
    <location>
        <begin position="810"/>
        <end position="832"/>
    </location>
</feature>
<evidence type="ECO:0000256" key="2">
    <source>
        <dbReference type="ARBA" id="ARBA00022475"/>
    </source>
</evidence>
<dbReference type="GO" id="GO:0005886">
    <property type="term" value="C:plasma membrane"/>
    <property type="evidence" value="ECO:0007669"/>
    <property type="project" value="UniProtKB-SubCell"/>
</dbReference>
<dbReference type="InterPro" id="IPR044492">
    <property type="entry name" value="P_typ_ATPase_HD_dom"/>
</dbReference>
<dbReference type="SFLD" id="SFLDF00027">
    <property type="entry name" value="p-type_atpase"/>
    <property type="match status" value="1"/>
</dbReference>
<keyword evidence="8" id="KW-1278">Translocase</keyword>
<evidence type="ECO:0000259" key="13">
    <source>
        <dbReference type="Pfam" id="PF00689"/>
    </source>
</evidence>
<dbReference type="SUPFAM" id="SSF81653">
    <property type="entry name" value="Calcium ATPase, transduction domain A"/>
    <property type="match status" value="1"/>
</dbReference>
<keyword evidence="2" id="KW-1003">Cell membrane</keyword>
<dbReference type="Pfam" id="PF13246">
    <property type="entry name" value="Cation_ATPase"/>
    <property type="match status" value="1"/>
</dbReference>
<feature type="transmembrane region" description="Helical" evidence="11">
    <location>
        <begin position="88"/>
        <end position="108"/>
    </location>
</feature>
<feature type="transmembrane region" description="Helical" evidence="11">
    <location>
        <begin position="250"/>
        <end position="268"/>
    </location>
</feature>
<evidence type="ECO:0000256" key="1">
    <source>
        <dbReference type="ARBA" id="ARBA00004651"/>
    </source>
</evidence>
<sequence>MQPVSPHTELRRLALLGRDDLYQQLNTSPNGLSDSACTHPRLSHKNRKSTFAARLSRAFFTPFNFILMALAVVSWLTTVVWPSNETKTGLSALLISFVLLAGVVLRLWQERKAGNVLSALSAPLSCSVTVRRSGALCSIESGQLCVGDVVVLCAGERVPADLRLIITHNLFLSQSQLTGESRVLEKNADMLPDAHGALSDYPNLALMGTSVVSGTAEGVVLAVGGQTVYGSQLSALGHNKRTFDGGASSVAGVLLRFMAALVPIVFFISGLRGGNWLTSFLFSLSVAVGLVPELLPMVVNACLARGSAAMAKKETIVKNIDAMQGFGGMDVLCVDKTGTLTGDEVVLEYYLDILGNESAEVLDAGYLNSLFHTGTDHHLDRAVLKCSSMPGQQDHFAALSAHTEKLDELPFDYERKFVSILVRDGAESRLLVKGSVREVFARCRFVFHQGERLPIDPTDDSSVRAVVDEMTQDGMKVLAVADKPMAQQTALTQEDEHGLTLLGYLVFFDAPKPSAAKALEKLAQLHVPVKVLTGDYRQVALSVCRRLGLEADHVVTGEALERMSEDELLFAVEHHHIFAELSPVQKGQIVRQLHANGHTVGFLGDGVNDVCAMTCADTAISVDTAAPAAREAADVLLLKKDLGILEQGILEGRKAFSNMSKYVRITASSNFGNIFSVVLAGAFLPFLPMTATQLLVLNLLYDLLCITLPWDSVDEADYRFPSTWSGTTLGRFMRFFGPISSLFDLGAFAFLYFVLCPWMVGGSYGALNAEQQHAFTMLFHSGWFIQSLWTQVLILHLLRTRHVPFFQSRASGALLFGTLAGLSAFTAVLYTPVAEWLGLTALPAPYFLFLAVSVTLYLFVVSLAKRRYLQRYHALF</sequence>
<keyword evidence="9 11" id="KW-1133">Transmembrane helix</keyword>
<dbReference type="Gene3D" id="1.20.1110.10">
    <property type="entry name" value="Calcium-transporting ATPase, transmembrane domain"/>
    <property type="match status" value="1"/>
</dbReference>
<evidence type="ECO:0000256" key="6">
    <source>
        <dbReference type="ARBA" id="ARBA00022840"/>
    </source>
</evidence>
<dbReference type="Pfam" id="PF00689">
    <property type="entry name" value="Cation_ATPase_C"/>
    <property type="match status" value="1"/>
</dbReference>
<dbReference type="InterPro" id="IPR023298">
    <property type="entry name" value="ATPase_P-typ_TM_dom_sf"/>
</dbReference>
<dbReference type="InterPro" id="IPR006068">
    <property type="entry name" value="ATPase_P-typ_cation-transptr_C"/>
</dbReference>
<evidence type="ECO:0000313" key="15">
    <source>
        <dbReference type="Proteomes" id="UP000824209"/>
    </source>
</evidence>
<dbReference type="InterPro" id="IPR036412">
    <property type="entry name" value="HAD-like_sf"/>
</dbReference>
<evidence type="ECO:0000256" key="11">
    <source>
        <dbReference type="SAM" id="Phobius"/>
    </source>
</evidence>
<dbReference type="GO" id="GO:0016887">
    <property type="term" value="F:ATP hydrolysis activity"/>
    <property type="evidence" value="ECO:0007669"/>
    <property type="project" value="InterPro"/>
</dbReference>
<comment type="caution">
    <text evidence="14">The sequence shown here is derived from an EMBL/GenBank/DDBJ whole genome shotgun (WGS) entry which is preliminary data.</text>
</comment>
<feature type="transmembrane region" description="Helical" evidence="11">
    <location>
        <begin position="280"/>
        <end position="303"/>
    </location>
</feature>
<evidence type="ECO:0000256" key="3">
    <source>
        <dbReference type="ARBA" id="ARBA00022553"/>
    </source>
</evidence>
<keyword evidence="7" id="KW-0460">Magnesium</keyword>
<dbReference type="Gene3D" id="3.40.1110.10">
    <property type="entry name" value="Calcium-transporting ATPase, cytoplasmic domain N"/>
    <property type="match status" value="1"/>
</dbReference>
<dbReference type="InterPro" id="IPR006415">
    <property type="entry name" value="P-type_ATPase_IIIB"/>
</dbReference>
<reference evidence="14" key="2">
    <citation type="submission" date="2021-04" db="EMBL/GenBank/DDBJ databases">
        <authorList>
            <person name="Gilroy R."/>
        </authorList>
    </citation>
    <scope>NUCLEOTIDE SEQUENCE</scope>
    <source>
        <strain evidence="14">ChiBcec8-14828</strain>
    </source>
</reference>
<feature type="transmembrane region" description="Helical" evidence="11">
    <location>
        <begin position="662"/>
        <end position="684"/>
    </location>
</feature>
<gene>
    <name evidence="14" type="primary">mgtA</name>
    <name evidence="14" type="ORF">H9943_00705</name>
</gene>
<evidence type="ECO:0000256" key="9">
    <source>
        <dbReference type="ARBA" id="ARBA00022989"/>
    </source>
</evidence>
<evidence type="ECO:0000259" key="12">
    <source>
        <dbReference type="Pfam" id="PF00122"/>
    </source>
</evidence>
<dbReference type="InterPro" id="IPR001757">
    <property type="entry name" value="P_typ_ATPase"/>
</dbReference>
<dbReference type="SFLD" id="SFLDS00003">
    <property type="entry name" value="Haloacid_Dehalogenase"/>
    <property type="match status" value="1"/>
</dbReference>
<dbReference type="InterPro" id="IPR023214">
    <property type="entry name" value="HAD_sf"/>
</dbReference>
<evidence type="ECO:0000256" key="8">
    <source>
        <dbReference type="ARBA" id="ARBA00022967"/>
    </source>
</evidence>
<dbReference type="EMBL" id="DWYA01000008">
    <property type="protein sequence ID" value="HJB38898.1"/>
    <property type="molecule type" value="Genomic_DNA"/>
</dbReference>
<dbReference type="InterPro" id="IPR023299">
    <property type="entry name" value="ATPase_P-typ_cyto_dom_N"/>
</dbReference>
<dbReference type="InterPro" id="IPR008250">
    <property type="entry name" value="ATPase_P-typ_transduc_dom_A_sf"/>
</dbReference>
<name>A0A9D2RZU2_9FIRM</name>
<organism evidence="14 15">
    <name type="scientific">Candidatus Ruthenibacterium avium</name>
    <dbReference type="NCBI Taxonomy" id="2838751"/>
    <lineage>
        <taxon>Bacteria</taxon>
        <taxon>Bacillati</taxon>
        <taxon>Bacillota</taxon>
        <taxon>Clostridia</taxon>
        <taxon>Eubacteriales</taxon>
        <taxon>Oscillospiraceae</taxon>
        <taxon>Ruthenibacterium</taxon>
    </lineage>
</organism>
<dbReference type="Pfam" id="PF00122">
    <property type="entry name" value="E1-E2_ATPase"/>
    <property type="match status" value="1"/>
</dbReference>
<dbReference type="PANTHER" id="PTHR42861">
    <property type="entry name" value="CALCIUM-TRANSPORTING ATPASE"/>
    <property type="match status" value="1"/>
</dbReference>
<evidence type="ECO:0000256" key="7">
    <source>
        <dbReference type="ARBA" id="ARBA00022842"/>
    </source>
</evidence>